<keyword evidence="2" id="KW-1185">Reference proteome</keyword>
<dbReference type="AlphaFoldDB" id="A0AAD5M6G3"/>
<dbReference type="Proteomes" id="UP001196413">
    <property type="component" value="Unassembled WGS sequence"/>
</dbReference>
<sequence>MNDEGFYLTDEIHESSEWLVAERQQTDGATIADAAKKIRLEGQHKPREDERVGIIGSVHSVVKKTKLVEALAE</sequence>
<reference evidence="1" key="1">
    <citation type="submission" date="2021-06" db="EMBL/GenBank/DDBJ databases">
        <title>Parelaphostrongylus tenuis whole genome reference sequence.</title>
        <authorList>
            <person name="Garwood T.J."/>
            <person name="Larsen P.A."/>
            <person name="Fountain-Jones N.M."/>
            <person name="Garbe J.R."/>
            <person name="Macchietto M.G."/>
            <person name="Kania S.A."/>
            <person name="Gerhold R.W."/>
            <person name="Richards J.E."/>
            <person name="Wolf T.M."/>
        </authorList>
    </citation>
    <scope>NUCLEOTIDE SEQUENCE</scope>
    <source>
        <strain evidence="1">MNPRO001-30</strain>
        <tissue evidence="1">Meninges</tissue>
    </source>
</reference>
<organism evidence="1 2">
    <name type="scientific">Parelaphostrongylus tenuis</name>
    <name type="common">Meningeal worm</name>
    <dbReference type="NCBI Taxonomy" id="148309"/>
    <lineage>
        <taxon>Eukaryota</taxon>
        <taxon>Metazoa</taxon>
        <taxon>Ecdysozoa</taxon>
        <taxon>Nematoda</taxon>
        <taxon>Chromadorea</taxon>
        <taxon>Rhabditida</taxon>
        <taxon>Rhabditina</taxon>
        <taxon>Rhabditomorpha</taxon>
        <taxon>Strongyloidea</taxon>
        <taxon>Metastrongylidae</taxon>
        <taxon>Parelaphostrongylus</taxon>
    </lineage>
</organism>
<gene>
    <name evidence="1" type="ORF">KIN20_009515</name>
</gene>
<dbReference type="EMBL" id="JAHQIW010001574">
    <property type="protein sequence ID" value="KAJ1352980.1"/>
    <property type="molecule type" value="Genomic_DNA"/>
</dbReference>
<comment type="caution">
    <text evidence="1">The sequence shown here is derived from an EMBL/GenBank/DDBJ whole genome shotgun (WGS) entry which is preliminary data.</text>
</comment>
<accession>A0AAD5M6G3</accession>
<name>A0AAD5M6G3_PARTN</name>
<evidence type="ECO:0000313" key="1">
    <source>
        <dbReference type="EMBL" id="KAJ1352980.1"/>
    </source>
</evidence>
<evidence type="ECO:0000313" key="2">
    <source>
        <dbReference type="Proteomes" id="UP001196413"/>
    </source>
</evidence>
<proteinExistence type="predicted"/>
<protein>
    <submittedName>
        <fullName evidence="1">Uncharacterized protein</fullName>
    </submittedName>
</protein>